<reference evidence="2 3" key="1">
    <citation type="submission" date="2024-05" db="EMBL/GenBank/DDBJ databases">
        <title>Roseateles sp. 2.12 16S ribosomal RNA gene Genome sequencing and assembly.</title>
        <authorList>
            <person name="Woo H."/>
        </authorList>
    </citation>
    <scope>NUCLEOTIDE SEQUENCE [LARGE SCALE GENOMIC DNA]</scope>
    <source>
        <strain evidence="2 3">2.12</strain>
    </source>
</reference>
<keyword evidence="1" id="KW-0732">Signal</keyword>
<sequence>MNASPAPRLLRSALLAALLLAMVASPPLQAQQSANAALDQCIRGQQRGSGLLGGLLGALGGLGVHLGRRSEDRSNERGGVSVSVGAGTGGALGLASAYFNAAATCFRKHPEWLPESRLERGQDVDALARETDYRPEQGLLARSTRVEMPAQARPDSAVEVRSRFILLTPDGAEAAVQIERLLFAVVEGQESALPLPAQAQEQRVLPPGEHLDLVRLPIPKDAPLGTVYRLEFRIRAGELPASSAQAQVQVI</sequence>
<comment type="caution">
    <text evidence="2">The sequence shown here is derived from an EMBL/GenBank/DDBJ whole genome shotgun (WGS) entry which is preliminary data.</text>
</comment>
<accession>A0ABV0GDA3</accession>
<proteinExistence type="predicted"/>
<organism evidence="2 3">
    <name type="scientific">Roseateles flavus</name>
    <dbReference type="NCBI Taxonomy" id="3149041"/>
    <lineage>
        <taxon>Bacteria</taxon>
        <taxon>Pseudomonadati</taxon>
        <taxon>Pseudomonadota</taxon>
        <taxon>Betaproteobacteria</taxon>
        <taxon>Burkholderiales</taxon>
        <taxon>Sphaerotilaceae</taxon>
        <taxon>Roseateles</taxon>
    </lineage>
</organism>
<dbReference type="EMBL" id="JBDPZC010000003">
    <property type="protein sequence ID" value="MEO3713032.1"/>
    <property type="molecule type" value="Genomic_DNA"/>
</dbReference>
<evidence type="ECO:0000256" key="1">
    <source>
        <dbReference type="SAM" id="SignalP"/>
    </source>
</evidence>
<gene>
    <name evidence="2" type="ORF">ABDJ40_09680</name>
</gene>
<feature type="chain" id="PRO_5045649593" description="17 kDa surface antigen" evidence="1">
    <location>
        <begin position="31"/>
        <end position="251"/>
    </location>
</feature>
<dbReference type="Proteomes" id="UP001462640">
    <property type="component" value="Unassembled WGS sequence"/>
</dbReference>
<evidence type="ECO:0000313" key="3">
    <source>
        <dbReference type="Proteomes" id="UP001462640"/>
    </source>
</evidence>
<protein>
    <recommendedName>
        <fullName evidence="4">17 kDa surface antigen</fullName>
    </recommendedName>
</protein>
<evidence type="ECO:0000313" key="2">
    <source>
        <dbReference type="EMBL" id="MEO3713032.1"/>
    </source>
</evidence>
<evidence type="ECO:0008006" key="4">
    <source>
        <dbReference type="Google" id="ProtNLM"/>
    </source>
</evidence>
<name>A0ABV0GDA3_9BURK</name>
<dbReference type="RefSeq" id="WP_347609096.1">
    <property type="nucleotide sequence ID" value="NZ_JBDPZC010000003.1"/>
</dbReference>
<feature type="signal peptide" evidence="1">
    <location>
        <begin position="1"/>
        <end position="30"/>
    </location>
</feature>
<keyword evidence="3" id="KW-1185">Reference proteome</keyword>